<dbReference type="InterPro" id="IPR006373">
    <property type="entry name" value="VSA_Rifin"/>
</dbReference>
<keyword evidence="1" id="KW-0812">Transmembrane</keyword>
<protein>
    <recommendedName>
        <fullName evidence="4">Surface antigen</fullName>
    </recommendedName>
</protein>
<proteinExistence type="predicted"/>
<keyword evidence="1" id="KW-1133">Transmembrane helix</keyword>
<dbReference type="Proteomes" id="UP000030699">
    <property type="component" value="Unassembled WGS sequence"/>
</dbReference>
<dbReference type="Pfam" id="PF02009">
    <property type="entry name" value="RIFIN"/>
    <property type="match status" value="1"/>
</dbReference>
<evidence type="ECO:0008006" key="4">
    <source>
        <dbReference type="Google" id="ProtNLM"/>
    </source>
</evidence>
<feature type="transmembrane region" description="Helical" evidence="1">
    <location>
        <begin position="176"/>
        <end position="196"/>
    </location>
</feature>
<sequence length="221" mass="23535">TVAPTVGLIGAVAVNAWKPKALELAIEEALKAGATEIAAAANAAGKAAGLDAVIEGIKDVFITDKLTTKTLQSFFNSKPYTDVSNVIDIITRNKAAFCAVQVTLDTDMCTQININLGTMLENGRSVLTDRTAISQKAQEIVTQGTKAAEATKAQVAADGKLAIETTQQKVIEAASYNLYSAIGYSILAILIIVLIMTKNENEEKTPIYKIIRRIGITCLLY</sequence>
<name>A0A024WFV2_PLAFA</name>
<gene>
    <name evidence="2" type="ORF">PFMALIP_05990</name>
</gene>
<reference evidence="2 3" key="2">
    <citation type="submission" date="2013-02" db="EMBL/GenBank/DDBJ databases">
        <title>The Genome Sequence of Plasmodium falciparum MaliPS096_E11.</title>
        <authorList>
            <consortium name="The Broad Institute Genome Sequencing Platform"/>
            <consortium name="The Broad Institute Genome Sequencing Center for Infectious Disease"/>
            <person name="Neafsey D."/>
            <person name="Cheeseman I."/>
            <person name="Volkman S."/>
            <person name="Adams J."/>
            <person name="Walker B."/>
            <person name="Young S.K."/>
            <person name="Zeng Q."/>
            <person name="Gargeya S."/>
            <person name="Fitzgerald M."/>
            <person name="Haas B."/>
            <person name="Abouelleil A."/>
            <person name="Alvarado L."/>
            <person name="Arachchi H.M."/>
            <person name="Berlin A.M."/>
            <person name="Chapman S.B."/>
            <person name="Dewar J."/>
            <person name="Goldberg J."/>
            <person name="Griggs A."/>
            <person name="Gujja S."/>
            <person name="Hansen M."/>
            <person name="Howarth C."/>
            <person name="Imamovic A."/>
            <person name="Larimer J."/>
            <person name="McCowan C."/>
            <person name="Murphy C."/>
            <person name="Neiman D."/>
            <person name="Pearson M."/>
            <person name="Priest M."/>
            <person name="Roberts A."/>
            <person name="Saif S."/>
            <person name="Shea T."/>
            <person name="Sisk P."/>
            <person name="Sykes S."/>
            <person name="Wortman J."/>
            <person name="Nusbaum C."/>
            <person name="Birren B."/>
        </authorList>
    </citation>
    <scope>NUCLEOTIDE SEQUENCE [LARGE SCALE GENOMIC DNA]</scope>
    <source>
        <strain evidence="2 3">MaliPS096_E11</strain>
    </source>
</reference>
<dbReference type="EMBL" id="KI925869">
    <property type="protein sequence ID" value="ETW45947.1"/>
    <property type="molecule type" value="Genomic_DNA"/>
</dbReference>
<evidence type="ECO:0000313" key="2">
    <source>
        <dbReference type="EMBL" id="ETW45947.1"/>
    </source>
</evidence>
<evidence type="ECO:0000256" key="1">
    <source>
        <dbReference type="SAM" id="Phobius"/>
    </source>
</evidence>
<dbReference type="AlphaFoldDB" id="A0A024WFV2"/>
<feature type="non-terminal residue" evidence="2">
    <location>
        <position position="1"/>
    </location>
</feature>
<accession>A0A024WFV2</accession>
<organism evidence="2 3">
    <name type="scientific">Plasmodium falciparum MaliPS096_E11</name>
    <dbReference type="NCBI Taxonomy" id="1036727"/>
    <lineage>
        <taxon>Eukaryota</taxon>
        <taxon>Sar</taxon>
        <taxon>Alveolata</taxon>
        <taxon>Apicomplexa</taxon>
        <taxon>Aconoidasida</taxon>
        <taxon>Haemosporida</taxon>
        <taxon>Plasmodiidae</taxon>
        <taxon>Plasmodium</taxon>
        <taxon>Plasmodium (Laverania)</taxon>
    </lineage>
</organism>
<keyword evidence="1" id="KW-0472">Membrane</keyword>
<evidence type="ECO:0000313" key="3">
    <source>
        <dbReference type="Proteomes" id="UP000030699"/>
    </source>
</evidence>
<reference evidence="2 3" key="1">
    <citation type="submission" date="2013-02" db="EMBL/GenBank/DDBJ databases">
        <title>The Genome Annotation of Plasmodium falciparum MaliPS096_E11.</title>
        <authorList>
            <consortium name="The Broad Institute Genome Sequencing Platform"/>
            <consortium name="The Broad Institute Genome Sequencing Center for Infectious Disease"/>
            <person name="Neafsey D."/>
            <person name="Hoffman S."/>
            <person name="Volkman S."/>
            <person name="Rosenthal P."/>
            <person name="Walker B."/>
            <person name="Young S.K."/>
            <person name="Zeng Q."/>
            <person name="Gargeya S."/>
            <person name="Fitzgerald M."/>
            <person name="Haas B."/>
            <person name="Abouelleil A."/>
            <person name="Allen A.W."/>
            <person name="Alvarado L."/>
            <person name="Arachchi H.M."/>
            <person name="Berlin A.M."/>
            <person name="Chapman S.B."/>
            <person name="Gainer-Dewar J."/>
            <person name="Goldberg J."/>
            <person name="Griggs A."/>
            <person name="Gujja S."/>
            <person name="Hansen M."/>
            <person name="Howarth C."/>
            <person name="Imamovic A."/>
            <person name="Ireland A."/>
            <person name="Larimer J."/>
            <person name="McCowan C."/>
            <person name="Murphy C."/>
            <person name="Pearson M."/>
            <person name="Poon T.W."/>
            <person name="Priest M."/>
            <person name="Roberts A."/>
            <person name="Saif S."/>
            <person name="Shea T."/>
            <person name="Sisk P."/>
            <person name="Sykes S."/>
            <person name="Wortman J."/>
            <person name="Nusbaum C."/>
            <person name="Birren B."/>
        </authorList>
    </citation>
    <scope>NUCLEOTIDE SEQUENCE [LARGE SCALE GENOMIC DNA]</scope>
    <source>
        <strain evidence="2 3">MaliPS096_E11</strain>
    </source>
</reference>